<reference evidence="3 4" key="1">
    <citation type="submission" date="2024-02" db="EMBL/GenBank/DDBJ databases">
        <authorList>
            <person name="Grouzdev D."/>
        </authorList>
    </citation>
    <scope>NUCLEOTIDE SEQUENCE [LARGE SCALE GENOMIC DNA]</scope>
    <source>
        <strain evidence="3 4">9N</strain>
    </source>
</reference>
<gene>
    <name evidence="3" type="ORF">V3H18_08285</name>
</gene>
<dbReference type="EMBL" id="JAZHYN010000019">
    <property type="protein sequence ID" value="MEF3366528.1"/>
    <property type="molecule type" value="Genomic_DNA"/>
</dbReference>
<organism evidence="3 4">
    <name type="scientific">Methylocystis borbori</name>
    <dbReference type="NCBI Taxonomy" id="3118750"/>
    <lineage>
        <taxon>Bacteria</taxon>
        <taxon>Pseudomonadati</taxon>
        <taxon>Pseudomonadota</taxon>
        <taxon>Alphaproteobacteria</taxon>
        <taxon>Hyphomicrobiales</taxon>
        <taxon>Methylocystaceae</taxon>
        <taxon>Methylocystis</taxon>
    </lineage>
</organism>
<sequence>MKLGVGQYALAIAAFGLYAMAEAAPAKADTASEIRALKARLSKLEADEAQAKREAKAAAQHVASAHAAPAGSPPPPQHWYERLSLRGYTQMRYNDILNGGPFYNDISTVGDKSVGPRQNFFLRRARMILSGDVSEHLYLYFQNDFASSPSGTFSNSPGAAVYSNFAQQSVYYYYNPGVLFPYPGYNQVGNYSSAPGNFGQIRDLYADIYFDKDKEFRVRAGQSKIPYSFENLQSSQNRLALDRADAVNSCCKDERDIGLFFYYTPKHLRPIFRDLVKNNLKGSGDYGMFAFGVYNGQGANRIELNKGTHLVARFTYPYVFENGQIVEGSVAGYTGRFVPYTTGIRPSLGGGTNWAGFIPLNIPYSGIGSGFTPYVAGSGWNNLGNYQLAQYGATNGWGPVVANGAGVQDSRVVVNGVIYPQPFGLRAEWNWGVGPQLNATQTAIEVKRLTGGYVEATYKYEDKEFGTGTYFPFVKWQYYNGGSKFDNNAPMMRINEWEAGIEYQPLPELEFTVNYSKMDRTNTQAAPYRQFQANLVRMQLQWNY</sequence>
<feature type="region of interest" description="Disordered" evidence="1">
    <location>
        <begin position="50"/>
        <end position="76"/>
    </location>
</feature>
<comment type="caution">
    <text evidence="3">The sequence shown here is derived from an EMBL/GenBank/DDBJ whole genome shotgun (WGS) entry which is preliminary data.</text>
</comment>
<evidence type="ECO:0000313" key="3">
    <source>
        <dbReference type="EMBL" id="MEF3366528.1"/>
    </source>
</evidence>
<accession>A0ABU7XGN5</accession>
<dbReference type="InterPro" id="IPR023614">
    <property type="entry name" value="Porin_dom_sf"/>
</dbReference>
<name>A0ABU7XGN5_9HYPH</name>
<keyword evidence="4" id="KW-1185">Reference proteome</keyword>
<dbReference type="RefSeq" id="WP_332081548.1">
    <property type="nucleotide sequence ID" value="NZ_JAZHYN010000019.1"/>
</dbReference>
<dbReference type="Pfam" id="PF07396">
    <property type="entry name" value="Porin_O_P"/>
    <property type="match status" value="2"/>
</dbReference>
<proteinExistence type="predicted"/>
<evidence type="ECO:0000256" key="1">
    <source>
        <dbReference type="SAM" id="MobiDB-lite"/>
    </source>
</evidence>
<keyword evidence="2" id="KW-0732">Signal</keyword>
<dbReference type="InterPro" id="IPR010870">
    <property type="entry name" value="Porin_O/P"/>
</dbReference>
<protein>
    <submittedName>
        <fullName evidence="3">Porin</fullName>
    </submittedName>
</protein>
<evidence type="ECO:0000313" key="4">
    <source>
        <dbReference type="Proteomes" id="UP001350748"/>
    </source>
</evidence>
<feature type="chain" id="PRO_5046709306" evidence="2">
    <location>
        <begin position="24"/>
        <end position="544"/>
    </location>
</feature>
<evidence type="ECO:0000256" key="2">
    <source>
        <dbReference type="SAM" id="SignalP"/>
    </source>
</evidence>
<feature type="compositionally biased region" description="Low complexity" evidence="1">
    <location>
        <begin position="57"/>
        <end position="70"/>
    </location>
</feature>
<feature type="signal peptide" evidence="2">
    <location>
        <begin position="1"/>
        <end position="23"/>
    </location>
</feature>
<dbReference type="Gene3D" id="2.40.160.10">
    <property type="entry name" value="Porin"/>
    <property type="match status" value="1"/>
</dbReference>
<dbReference type="Proteomes" id="UP001350748">
    <property type="component" value="Unassembled WGS sequence"/>
</dbReference>